<keyword evidence="2" id="KW-1133">Transmembrane helix</keyword>
<accession>A0A3R5ZN46</accession>
<feature type="transmembrane region" description="Helical" evidence="2">
    <location>
        <begin position="136"/>
        <end position="155"/>
    </location>
</feature>
<evidence type="ECO:0000256" key="2">
    <source>
        <dbReference type="SAM" id="Phobius"/>
    </source>
</evidence>
<gene>
    <name evidence="3" type="ORF">DWX94_00315</name>
</gene>
<feature type="compositionally biased region" description="Polar residues" evidence="1">
    <location>
        <begin position="84"/>
        <end position="107"/>
    </location>
</feature>
<dbReference type="InterPro" id="IPR013783">
    <property type="entry name" value="Ig-like_fold"/>
</dbReference>
<proteinExistence type="predicted"/>
<comment type="caution">
    <text evidence="3">The sequence shown here is derived from an EMBL/GenBank/DDBJ whole genome shotgun (WGS) entry which is preliminary data.</text>
</comment>
<feature type="compositionally biased region" description="Polar residues" evidence="1">
    <location>
        <begin position="58"/>
        <end position="68"/>
    </location>
</feature>
<reference evidence="3 4" key="1">
    <citation type="submission" date="2018-08" db="EMBL/GenBank/DDBJ databases">
        <title>A genome reference for cultivated species of the human gut microbiota.</title>
        <authorList>
            <person name="Zou Y."/>
            <person name="Xue W."/>
            <person name="Luo G."/>
        </authorList>
    </citation>
    <scope>NUCLEOTIDE SEQUENCE [LARGE SCALE GENOMIC DNA]</scope>
    <source>
        <strain evidence="3 4">AF22-21</strain>
    </source>
</reference>
<feature type="region of interest" description="Disordered" evidence="1">
    <location>
        <begin position="1"/>
        <end position="127"/>
    </location>
</feature>
<evidence type="ECO:0000313" key="3">
    <source>
        <dbReference type="EMBL" id="RGS44284.1"/>
    </source>
</evidence>
<protein>
    <submittedName>
        <fullName evidence="3">Uncharacterized protein</fullName>
    </submittedName>
</protein>
<dbReference type="OrthoDB" id="2068155at2"/>
<feature type="compositionally biased region" description="Basic and acidic residues" evidence="1">
    <location>
        <begin position="70"/>
        <end position="82"/>
    </location>
</feature>
<evidence type="ECO:0000313" key="4">
    <source>
        <dbReference type="Proteomes" id="UP000283295"/>
    </source>
</evidence>
<name>A0A3R5ZN46_9FIRM</name>
<feature type="compositionally biased region" description="Basic and acidic residues" evidence="1">
    <location>
        <begin position="1"/>
        <end position="34"/>
    </location>
</feature>
<dbReference type="Proteomes" id="UP000283295">
    <property type="component" value="Unassembled WGS sequence"/>
</dbReference>
<sequence length="310" mass="34429">MADKESKVDNSKERDSKVRDREIRDREIRVDRSTMNRSDTTGNRQRSRSASSRPQSATAVQRTRTSTGRPLDKEKTRGDHPAKGTQSRTVRPSNAVHTSGAKSNSGVKRSDSKTRSKTYKKTNKKKNNVRLNPKTVIPAAIILGILLALVITLIMRASLLKVHQISQDYNMGDTFDIKNFFEASSVDTYIECDSNDFVPDKLGKYKVKFTVRRGKLSSRKTAKINVVDEVNPYISGPDEIEVKVGQDINWSDYYTVTDADPDIQSKLTSVKDLDTGKARAVNATLTVTDWAGNTASKNITVVVTDGDVAN</sequence>
<dbReference type="AlphaFoldDB" id="A0A3R5ZN46"/>
<organism evidence="3 4">
    <name type="scientific">Coprococcus eutactus</name>
    <dbReference type="NCBI Taxonomy" id="33043"/>
    <lineage>
        <taxon>Bacteria</taxon>
        <taxon>Bacillati</taxon>
        <taxon>Bacillota</taxon>
        <taxon>Clostridia</taxon>
        <taxon>Lachnospirales</taxon>
        <taxon>Lachnospiraceae</taxon>
        <taxon>Coprococcus</taxon>
    </lineage>
</organism>
<evidence type="ECO:0000256" key="1">
    <source>
        <dbReference type="SAM" id="MobiDB-lite"/>
    </source>
</evidence>
<feature type="compositionally biased region" description="Low complexity" evidence="1">
    <location>
        <begin position="48"/>
        <end position="57"/>
    </location>
</feature>
<keyword evidence="2" id="KW-0472">Membrane</keyword>
<feature type="compositionally biased region" description="Basic residues" evidence="1">
    <location>
        <begin position="115"/>
        <end position="127"/>
    </location>
</feature>
<dbReference type="EMBL" id="QRVK01000001">
    <property type="protein sequence ID" value="RGS44284.1"/>
    <property type="molecule type" value="Genomic_DNA"/>
</dbReference>
<keyword evidence="2" id="KW-0812">Transmembrane</keyword>
<dbReference type="Gene3D" id="2.60.40.10">
    <property type="entry name" value="Immunoglobulins"/>
    <property type="match status" value="1"/>
</dbReference>